<name>A0A7W5UFE4_9BACT</name>
<feature type="transmembrane region" description="Helical" evidence="6">
    <location>
        <begin position="51"/>
        <end position="69"/>
    </location>
</feature>
<keyword evidence="2" id="KW-1003">Cell membrane</keyword>
<organism evidence="7 8">
    <name type="scientific">Alloprevotella rava</name>
    <dbReference type="NCBI Taxonomy" id="671218"/>
    <lineage>
        <taxon>Bacteria</taxon>
        <taxon>Pseudomonadati</taxon>
        <taxon>Bacteroidota</taxon>
        <taxon>Bacteroidia</taxon>
        <taxon>Bacteroidales</taxon>
        <taxon>Prevotellaceae</taxon>
        <taxon>Alloprevotella</taxon>
    </lineage>
</organism>
<dbReference type="Proteomes" id="UP000541425">
    <property type="component" value="Unassembled WGS sequence"/>
</dbReference>
<feature type="transmembrane region" description="Helical" evidence="6">
    <location>
        <begin position="255"/>
        <end position="277"/>
    </location>
</feature>
<gene>
    <name evidence="7" type="ORF">FHS60_001679</name>
</gene>
<feature type="transmembrane region" description="Helical" evidence="6">
    <location>
        <begin position="225"/>
        <end position="243"/>
    </location>
</feature>
<dbReference type="GO" id="GO:0005886">
    <property type="term" value="C:plasma membrane"/>
    <property type="evidence" value="ECO:0007669"/>
    <property type="project" value="UniProtKB-SubCell"/>
</dbReference>
<dbReference type="Pfam" id="PF03631">
    <property type="entry name" value="Virul_fac_BrkB"/>
    <property type="match status" value="1"/>
</dbReference>
<sequence>MKDFENRLVQGQWLASFPHLQHYWQALLQRLLLAGRIFWNERMTFRAGALTYVFILALVPVLALIFAIAKGFGLDNYIDSQIHAAFSSQPQVVDTLLTFANRYLLNAQQGVFVGVGILMLLYTIWSLMSGIETTFNQIWQIKEERSIFAQIKDYIFAAIFLAIFLIISSGLSIFLSNSLESVIGYIPFIKQVPLLWSVPYILMILFFTLLYSFMPNTSVRLRSAFIAGLPVGILIQCSVYGYFYLQMMMTSYNAVYGSLAALPLIMIWIRILWYIILYGTALSYADQHIGEYAYGRNRNWNNTSLDNLSISICIFVFQRFKRGNTAPKIAELQETFRVPTFILEASLDKLVSAQVLLINSSNQGYIPAADLSLLTVGKVLYALDKLGNTISFSHGSSKFENYRNNLFIGGFNDELIVNLSNDGK</sequence>
<dbReference type="RefSeq" id="WP_183697325.1">
    <property type="nucleotide sequence ID" value="NZ_JACICA010000009.1"/>
</dbReference>
<dbReference type="EMBL" id="JACICA010000009">
    <property type="protein sequence ID" value="MBB3703199.1"/>
    <property type="molecule type" value="Genomic_DNA"/>
</dbReference>
<feature type="transmembrane region" description="Helical" evidence="6">
    <location>
        <begin position="154"/>
        <end position="174"/>
    </location>
</feature>
<evidence type="ECO:0000313" key="7">
    <source>
        <dbReference type="EMBL" id="MBB3703199.1"/>
    </source>
</evidence>
<dbReference type="PANTHER" id="PTHR30213:SF0">
    <property type="entry name" value="UPF0761 MEMBRANE PROTEIN YIHY"/>
    <property type="match status" value="1"/>
</dbReference>
<dbReference type="NCBIfam" id="TIGR00765">
    <property type="entry name" value="yihY_not_rbn"/>
    <property type="match status" value="1"/>
</dbReference>
<feature type="transmembrane region" description="Helical" evidence="6">
    <location>
        <begin position="111"/>
        <end position="133"/>
    </location>
</feature>
<evidence type="ECO:0000256" key="4">
    <source>
        <dbReference type="ARBA" id="ARBA00022989"/>
    </source>
</evidence>
<keyword evidence="3 6" id="KW-0812">Transmembrane</keyword>
<reference evidence="7 8" key="1">
    <citation type="submission" date="2020-08" db="EMBL/GenBank/DDBJ databases">
        <title>Genomic Encyclopedia of Type Strains, Phase IV (KMG-IV): sequencing the most valuable type-strain genomes for metagenomic binning, comparative biology and taxonomic classification.</title>
        <authorList>
            <person name="Goeker M."/>
        </authorList>
    </citation>
    <scope>NUCLEOTIDE SEQUENCE [LARGE SCALE GENOMIC DNA]</scope>
    <source>
        <strain evidence="7 8">DSM 22548</strain>
    </source>
</reference>
<comment type="caution">
    <text evidence="7">The sequence shown here is derived from an EMBL/GenBank/DDBJ whole genome shotgun (WGS) entry which is preliminary data.</text>
</comment>
<evidence type="ECO:0000256" key="5">
    <source>
        <dbReference type="ARBA" id="ARBA00023136"/>
    </source>
</evidence>
<dbReference type="InterPro" id="IPR017039">
    <property type="entry name" value="Virul_fac_BrkB"/>
</dbReference>
<evidence type="ECO:0000256" key="3">
    <source>
        <dbReference type="ARBA" id="ARBA00022692"/>
    </source>
</evidence>
<keyword evidence="5 6" id="KW-0472">Membrane</keyword>
<evidence type="ECO:0000256" key="1">
    <source>
        <dbReference type="ARBA" id="ARBA00004651"/>
    </source>
</evidence>
<evidence type="ECO:0000256" key="2">
    <source>
        <dbReference type="ARBA" id="ARBA00022475"/>
    </source>
</evidence>
<keyword evidence="4 6" id="KW-1133">Transmembrane helix</keyword>
<evidence type="ECO:0000313" key="8">
    <source>
        <dbReference type="Proteomes" id="UP000541425"/>
    </source>
</evidence>
<dbReference type="AlphaFoldDB" id="A0A7W5UFE4"/>
<evidence type="ECO:0000256" key="6">
    <source>
        <dbReference type="SAM" id="Phobius"/>
    </source>
</evidence>
<accession>A0A7W5UFE4</accession>
<proteinExistence type="predicted"/>
<feature type="transmembrane region" description="Helical" evidence="6">
    <location>
        <begin position="194"/>
        <end position="213"/>
    </location>
</feature>
<dbReference type="PANTHER" id="PTHR30213">
    <property type="entry name" value="INNER MEMBRANE PROTEIN YHJD"/>
    <property type="match status" value="1"/>
</dbReference>
<comment type="subcellular location">
    <subcellularLocation>
        <location evidence="1">Cell membrane</location>
        <topology evidence="1">Multi-pass membrane protein</topology>
    </subcellularLocation>
</comment>
<protein>
    <submittedName>
        <fullName evidence="7">Membrane protein</fullName>
    </submittedName>
</protein>